<evidence type="ECO:0000313" key="2">
    <source>
        <dbReference type="Proteomes" id="UP000539175"/>
    </source>
</evidence>
<dbReference type="AlphaFoldDB" id="A0A7X0ATM7"/>
<dbReference type="Proteomes" id="UP000539175">
    <property type="component" value="Unassembled WGS sequence"/>
</dbReference>
<reference evidence="1 2" key="1">
    <citation type="submission" date="2020-08" db="EMBL/GenBank/DDBJ databases">
        <title>Genomic Encyclopedia of Type Strains, Phase IV (KMG-IV): sequencing the most valuable type-strain genomes for metagenomic binning, comparative biology and taxonomic classification.</title>
        <authorList>
            <person name="Goeker M."/>
        </authorList>
    </citation>
    <scope>NUCLEOTIDE SEQUENCE [LARGE SCALE GENOMIC DNA]</scope>
    <source>
        <strain evidence="1 2">DSM 22198</strain>
    </source>
</reference>
<comment type="caution">
    <text evidence="1">The sequence shown here is derived from an EMBL/GenBank/DDBJ whole genome shotgun (WGS) entry which is preliminary data.</text>
</comment>
<gene>
    <name evidence="1" type="ORF">FHS74_000391</name>
</gene>
<sequence length="76" mass="8300">MAGGFQWGHLDQGSIVADMATAVAVYANPRDEIVIRRQGGFGSEDEVVVVPLRVAEGLMRRMENLIREIKAETALS</sequence>
<protein>
    <submittedName>
        <fullName evidence="1">Uncharacterized protein</fullName>
    </submittedName>
</protein>
<organism evidence="1 2">
    <name type="scientific">Nitrospirillum iridis</name>
    <dbReference type="NCBI Taxonomy" id="765888"/>
    <lineage>
        <taxon>Bacteria</taxon>
        <taxon>Pseudomonadati</taxon>
        <taxon>Pseudomonadota</taxon>
        <taxon>Alphaproteobacteria</taxon>
        <taxon>Rhodospirillales</taxon>
        <taxon>Azospirillaceae</taxon>
        <taxon>Nitrospirillum</taxon>
    </lineage>
</organism>
<dbReference type="RefSeq" id="WP_184796949.1">
    <property type="nucleotide sequence ID" value="NZ_JACIIZ010000001.1"/>
</dbReference>
<proteinExistence type="predicted"/>
<name>A0A7X0ATM7_9PROT</name>
<accession>A0A7X0ATM7</accession>
<dbReference type="EMBL" id="JACIIZ010000001">
    <property type="protein sequence ID" value="MBB6249858.1"/>
    <property type="molecule type" value="Genomic_DNA"/>
</dbReference>
<keyword evidence="2" id="KW-1185">Reference proteome</keyword>
<evidence type="ECO:0000313" key="1">
    <source>
        <dbReference type="EMBL" id="MBB6249858.1"/>
    </source>
</evidence>